<comment type="function">
    <text evidence="4">Involved in DNA repair and RecF pathway recombination.</text>
</comment>
<name>A0A1G5Z4B7_9BACT</name>
<keyword evidence="1 4" id="KW-0227">DNA damage</keyword>
<sequence>MIRKTSGLVLSSIRYKDTSIIVKIFTRELGLKSYLINGVRSMGKGSKMALYQPLTLLDLVVYNKENSGLQRISEARLQRAHQRIPFDFSRTSIALFMTEVINRSIYENYQNESLFDFLSESVVILDQGETLLSHYPLVFLIEKAKFLGIAPEEAEGFILESDKQPFTNQELPVTLEYLQNLLEEKYHCTHKIPVIIRRKLLDHLLDFYAQQMENPSAFKSLAVIRQVME</sequence>
<dbReference type="PANTHER" id="PTHR33991:SF1">
    <property type="entry name" value="DNA REPAIR PROTEIN RECO"/>
    <property type="match status" value="1"/>
</dbReference>
<dbReference type="SUPFAM" id="SSF50249">
    <property type="entry name" value="Nucleic acid-binding proteins"/>
    <property type="match status" value="1"/>
</dbReference>
<keyword evidence="3 4" id="KW-0234">DNA repair</keyword>
<dbReference type="HAMAP" id="MF_00201">
    <property type="entry name" value="RecO"/>
    <property type="match status" value="1"/>
</dbReference>
<dbReference type="SUPFAM" id="SSF57863">
    <property type="entry name" value="ArfGap/RecO-like zinc finger"/>
    <property type="match status" value="1"/>
</dbReference>
<dbReference type="RefSeq" id="WP_092731811.1">
    <property type="nucleotide sequence ID" value="NZ_FMXE01000025.1"/>
</dbReference>
<dbReference type="InterPro" id="IPR022572">
    <property type="entry name" value="DNA_rep/recomb_RecO_N"/>
</dbReference>
<evidence type="ECO:0000256" key="1">
    <source>
        <dbReference type="ARBA" id="ARBA00022763"/>
    </source>
</evidence>
<dbReference type="Pfam" id="PF02565">
    <property type="entry name" value="RecO_C"/>
    <property type="match status" value="1"/>
</dbReference>
<comment type="similarity">
    <text evidence="4">Belongs to the RecO family.</text>
</comment>
<keyword evidence="7" id="KW-1185">Reference proteome</keyword>
<evidence type="ECO:0000259" key="5">
    <source>
        <dbReference type="Pfam" id="PF11967"/>
    </source>
</evidence>
<dbReference type="EMBL" id="FMXE01000025">
    <property type="protein sequence ID" value="SDA89360.1"/>
    <property type="molecule type" value="Genomic_DNA"/>
</dbReference>
<dbReference type="GO" id="GO:0006310">
    <property type="term" value="P:DNA recombination"/>
    <property type="evidence" value="ECO:0007669"/>
    <property type="project" value="UniProtKB-UniRule"/>
</dbReference>
<dbReference type="Gene3D" id="2.40.50.140">
    <property type="entry name" value="Nucleic acid-binding proteins"/>
    <property type="match status" value="1"/>
</dbReference>
<evidence type="ECO:0000256" key="3">
    <source>
        <dbReference type="ARBA" id="ARBA00023204"/>
    </source>
</evidence>
<dbReference type="PANTHER" id="PTHR33991">
    <property type="entry name" value="DNA REPAIR PROTEIN RECO"/>
    <property type="match status" value="1"/>
</dbReference>
<dbReference type="NCBIfam" id="TIGR00613">
    <property type="entry name" value="reco"/>
    <property type="match status" value="1"/>
</dbReference>
<gene>
    <name evidence="4" type="primary">recO</name>
    <name evidence="6" type="ORF">SAMN03080617_03167</name>
</gene>
<dbReference type="Pfam" id="PF11967">
    <property type="entry name" value="RecO_N"/>
    <property type="match status" value="1"/>
</dbReference>
<dbReference type="InterPro" id="IPR003717">
    <property type="entry name" value="RecO"/>
</dbReference>
<keyword evidence="2 4" id="KW-0233">DNA recombination</keyword>
<dbReference type="Proteomes" id="UP000198756">
    <property type="component" value="Unassembled WGS sequence"/>
</dbReference>
<proteinExistence type="inferred from homology"/>
<dbReference type="GO" id="GO:0043590">
    <property type="term" value="C:bacterial nucleoid"/>
    <property type="evidence" value="ECO:0007669"/>
    <property type="project" value="TreeGrafter"/>
</dbReference>
<evidence type="ECO:0000256" key="4">
    <source>
        <dbReference type="HAMAP-Rule" id="MF_00201"/>
    </source>
</evidence>
<reference evidence="7" key="1">
    <citation type="submission" date="2016-10" db="EMBL/GenBank/DDBJ databases">
        <authorList>
            <person name="Varghese N."/>
            <person name="Submissions S."/>
        </authorList>
    </citation>
    <scope>NUCLEOTIDE SEQUENCE [LARGE SCALE GENOMIC DNA]</scope>
    <source>
        <strain evidence="7">DSM 22703</strain>
    </source>
</reference>
<evidence type="ECO:0000313" key="6">
    <source>
        <dbReference type="EMBL" id="SDA89360.1"/>
    </source>
</evidence>
<dbReference type="GO" id="GO:0006302">
    <property type="term" value="P:double-strand break repair"/>
    <property type="evidence" value="ECO:0007669"/>
    <property type="project" value="TreeGrafter"/>
</dbReference>
<feature type="domain" description="DNA replication/recombination mediator RecO N-terminal" evidence="5">
    <location>
        <begin position="1"/>
        <end position="77"/>
    </location>
</feature>
<dbReference type="AlphaFoldDB" id="A0A1G5Z4B7"/>
<accession>A0A1G5Z4B7</accession>
<evidence type="ECO:0000313" key="7">
    <source>
        <dbReference type="Proteomes" id="UP000198756"/>
    </source>
</evidence>
<dbReference type="InterPro" id="IPR012340">
    <property type="entry name" value="NA-bd_OB-fold"/>
</dbReference>
<dbReference type="OrthoDB" id="9789152at2"/>
<dbReference type="STRING" id="279824.SAMN03080617_03167"/>
<organism evidence="6 7">
    <name type="scientific">Algoriphagus alkaliphilus</name>
    <dbReference type="NCBI Taxonomy" id="279824"/>
    <lineage>
        <taxon>Bacteria</taxon>
        <taxon>Pseudomonadati</taxon>
        <taxon>Bacteroidota</taxon>
        <taxon>Cytophagia</taxon>
        <taxon>Cytophagales</taxon>
        <taxon>Cyclobacteriaceae</taxon>
        <taxon>Algoriphagus</taxon>
    </lineage>
</organism>
<protein>
    <recommendedName>
        <fullName evidence="4">DNA repair protein RecO</fullName>
    </recommendedName>
    <alternativeName>
        <fullName evidence="4">Recombination protein O</fullName>
    </alternativeName>
</protein>
<evidence type="ECO:0000256" key="2">
    <source>
        <dbReference type="ARBA" id="ARBA00023172"/>
    </source>
</evidence>
<dbReference type="InterPro" id="IPR037278">
    <property type="entry name" value="ARFGAP/RecO"/>
</dbReference>